<keyword evidence="1" id="KW-0805">Transcription regulation</keyword>
<dbReference type="PANTHER" id="PTHR46797">
    <property type="entry name" value="HTH-TYPE TRANSCRIPTIONAL REGULATOR"/>
    <property type="match status" value="1"/>
</dbReference>
<dbReference type="InterPro" id="IPR001387">
    <property type="entry name" value="Cro/C1-type_HTH"/>
</dbReference>
<dbReference type="STRING" id="1888891.DSOL_3916"/>
<evidence type="ECO:0000259" key="4">
    <source>
        <dbReference type="PROSITE" id="PS50943"/>
    </source>
</evidence>
<dbReference type="GO" id="GO:0003700">
    <property type="term" value="F:DNA-binding transcription factor activity"/>
    <property type="evidence" value="ECO:0007669"/>
    <property type="project" value="TreeGrafter"/>
</dbReference>
<evidence type="ECO:0000256" key="1">
    <source>
        <dbReference type="ARBA" id="ARBA00023015"/>
    </source>
</evidence>
<sequence>MSNIQEVVGKNIQLFRQSKGLTQERLAELANVSSSYIGYLERGLRTPSLDLLARIGNALEVEPTVLLKTTSEDTDPILKKLNALLAGQNPKPIRFLYEVAVAYIASIK</sequence>
<keyword evidence="6" id="KW-1185">Reference proteome</keyword>
<dbReference type="Pfam" id="PF01381">
    <property type="entry name" value="HTH_3"/>
    <property type="match status" value="1"/>
</dbReference>
<dbReference type="PROSITE" id="PS50943">
    <property type="entry name" value="HTH_CROC1"/>
    <property type="match status" value="1"/>
</dbReference>
<dbReference type="GO" id="GO:0005829">
    <property type="term" value="C:cytosol"/>
    <property type="evidence" value="ECO:0007669"/>
    <property type="project" value="TreeGrafter"/>
</dbReference>
<keyword evidence="3" id="KW-0804">Transcription</keyword>
<dbReference type="InterPro" id="IPR050807">
    <property type="entry name" value="TransReg_Diox_bact_type"/>
</dbReference>
<dbReference type="SUPFAM" id="SSF47413">
    <property type="entry name" value="lambda repressor-like DNA-binding domains"/>
    <property type="match status" value="1"/>
</dbReference>
<evidence type="ECO:0000256" key="3">
    <source>
        <dbReference type="ARBA" id="ARBA00023163"/>
    </source>
</evidence>
<dbReference type="AlphaFoldDB" id="A0A1Q8QMV5"/>
<dbReference type="InterPro" id="IPR010982">
    <property type="entry name" value="Lambda_DNA-bd_dom_sf"/>
</dbReference>
<reference evidence="5 6" key="1">
    <citation type="submission" date="2016-09" db="EMBL/GenBank/DDBJ databases">
        <title>Complete genome of Desulfosporosinus sp. OL.</title>
        <authorList>
            <person name="Mardanov A."/>
            <person name="Beletsky A."/>
            <person name="Panova A."/>
            <person name="Karnachuk O."/>
            <person name="Ravin N."/>
        </authorList>
    </citation>
    <scope>NUCLEOTIDE SEQUENCE [LARGE SCALE GENOMIC DNA]</scope>
    <source>
        <strain evidence="5 6">OL</strain>
    </source>
</reference>
<dbReference type="CDD" id="cd00093">
    <property type="entry name" value="HTH_XRE"/>
    <property type="match status" value="1"/>
</dbReference>
<gene>
    <name evidence="5" type="ORF">DSOL_3916</name>
</gene>
<dbReference type="RefSeq" id="WP_235838892.1">
    <property type="nucleotide sequence ID" value="NZ_MLBF01000040.1"/>
</dbReference>
<evidence type="ECO:0000313" key="5">
    <source>
        <dbReference type="EMBL" id="OLN28681.1"/>
    </source>
</evidence>
<accession>A0A1Q8QMV5</accession>
<evidence type="ECO:0000256" key="2">
    <source>
        <dbReference type="ARBA" id="ARBA00023125"/>
    </source>
</evidence>
<comment type="caution">
    <text evidence="5">The sequence shown here is derived from an EMBL/GenBank/DDBJ whole genome shotgun (WGS) entry which is preliminary data.</text>
</comment>
<proteinExistence type="predicted"/>
<organism evidence="5 6">
    <name type="scientific">Desulfosporosinus metallidurans</name>
    <dbReference type="NCBI Taxonomy" id="1888891"/>
    <lineage>
        <taxon>Bacteria</taxon>
        <taxon>Bacillati</taxon>
        <taxon>Bacillota</taxon>
        <taxon>Clostridia</taxon>
        <taxon>Eubacteriales</taxon>
        <taxon>Desulfitobacteriaceae</taxon>
        <taxon>Desulfosporosinus</taxon>
    </lineage>
</organism>
<keyword evidence="2" id="KW-0238">DNA-binding</keyword>
<evidence type="ECO:0000313" key="6">
    <source>
        <dbReference type="Proteomes" id="UP000186102"/>
    </source>
</evidence>
<dbReference type="Proteomes" id="UP000186102">
    <property type="component" value="Unassembled WGS sequence"/>
</dbReference>
<dbReference type="PANTHER" id="PTHR46797:SF23">
    <property type="entry name" value="HTH-TYPE TRANSCRIPTIONAL REGULATOR SUTR"/>
    <property type="match status" value="1"/>
</dbReference>
<feature type="domain" description="HTH cro/C1-type" evidence="4">
    <location>
        <begin position="12"/>
        <end position="66"/>
    </location>
</feature>
<dbReference type="Gene3D" id="1.10.260.40">
    <property type="entry name" value="lambda repressor-like DNA-binding domains"/>
    <property type="match status" value="1"/>
</dbReference>
<dbReference type="EMBL" id="MLBF01000040">
    <property type="protein sequence ID" value="OLN28681.1"/>
    <property type="molecule type" value="Genomic_DNA"/>
</dbReference>
<dbReference type="GO" id="GO:0003677">
    <property type="term" value="F:DNA binding"/>
    <property type="evidence" value="ECO:0007669"/>
    <property type="project" value="UniProtKB-KW"/>
</dbReference>
<name>A0A1Q8QMV5_9FIRM</name>
<dbReference type="SMART" id="SM00530">
    <property type="entry name" value="HTH_XRE"/>
    <property type="match status" value="1"/>
</dbReference>
<protein>
    <recommendedName>
        <fullName evidence="4">HTH cro/C1-type domain-containing protein</fullName>
    </recommendedName>
</protein>